<sequence>MTTISAAKTAQIHSQWLPHIGGSPGRLGLTDKTIEQRKLGLRWLQLYMESHGNENEAYTNNNYPQCLTVLTLEHIENEHVVTFLDSAGIWLASNKFWTQRNTWLADKSKIDIFKVWIENMKDRFPSHPLVQLGDGRSWFSDSKIRFKAHAERSRTLDPELSEQRKSEAIYRDLGDDHKLRRAKWRTEKPVDRRSIHMNLIRSMTTDMNPYQAQESARKLSELCTGESADIRAGEIIFPRWNEGTWDEYYRTIDMDWSVIKQNERQCMMVFCDLTLYCLCPFFGWGVFFLFGGLRREGVSEAIRDFIYPHLHNKRRDGVSRRITETIRDNIDMSDLEELANRFNWTRRQLEAAKKKRRDRYTSRSMRKAITTELHVHPDLSAKEGMNRSGHTDLNKNHAVYIESTPAMNAPGGLAVAGYQNCHMRPMPYNIECLGDVELKPGGKLRRVLTTSAAALVASYNDLVVDTNNTTKDNFIVYKIREAARLAKIDDPSVSTIPSDPRRWLTVLTAWSRRIKSDFQASNSQTPSRDAPVEHQVASLAETMKEVVTELKEARAELKSVQHQCAMQAQNSHLMVRQMEIQNTRISSQDKAIEDLRSEKRRLERMLEAAQHQTPARARRGANQMTPSKRAAENTLDELRLSVAGEQSDLPDRPVLGGPGSNIDEPLQLTTGGSRASPRAPPSRSADGRPSSDEEAQPAVSQNTLPSSQSSQVSSSRTTGGSSSSRSETARDPAATLDGVPTVPAQNVGGITVRQEIERLLSEKVVKNLKGTTADDAFKRTNLYHGRGEPPIGINPLFATEKARYKKALKMVAMAINNEQWREIHTCQLASEEMRSFCADVERQTMDLAYNLEVRFKLRKPSTQPGNKKKTKVKPTLHSIGSRWTKLEGAMKGPGFRMNDNDIDNLVAQYTGERAAQPTMSVYFGGVGEHGGGGHGGTSSNSA</sequence>
<evidence type="ECO:0000313" key="3">
    <source>
        <dbReference type="EMBL" id="EJK64274.1"/>
    </source>
</evidence>
<comment type="caution">
    <text evidence="3">The sequence shown here is derived from an EMBL/GenBank/DDBJ whole genome shotgun (WGS) entry which is preliminary data.</text>
</comment>
<gene>
    <name evidence="3" type="ORF">THAOC_15010</name>
</gene>
<proteinExistence type="predicted"/>
<keyword evidence="4" id="KW-1185">Reference proteome</keyword>
<keyword evidence="2" id="KW-0472">Membrane</keyword>
<keyword evidence="2" id="KW-1133">Transmembrane helix</keyword>
<feature type="region of interest" description="Disordered" evidence="1">
    <location>
        <begin position="606"/>
        <end position="744"/>
    </location>
</feature>
<evidence type="ECO:0000313" key="4">
    <source>
        <dbReference type="Proteomes" id="UP000266841"/>
    </source>
</evidence>
<reference evidence="3 4" key="1">
    <citation type="journal article" date="2012" name="Genome Biol.">
        <title>Genome and low-iron response of an oceanic diatom adapted to chronic iron limitation.</title>
        <authorList>
            <person name="Lommer M."/>
            <person name="Specht M."/>
            <person name="Roy A.S."/>
            <person name="Kraemer L."/>
            <person name="Andreson R."/>
            <person name="Gutowska M.A."/>
            <person name="Wolf J."/>
            <person name="Bergner S.V."/>
            <person name="Schilhabel M.B."/>
            <person name="Klostermeier U.C."/>
            <person name="Beiko R.G."/>
            <person name="Rosenstiel P."/>
            <person name="Hippler M."/>
            <person name="Laroche J."/>
        </authorList>
    </citation>
    <scope>NUCLEOTIDE SEQUENCE [LARGE SCALE GENOMIC DNA]</scope>
    <source>
        <strain evidence="3 4">CCMP1005</strain>
    </source>
</reference>
<name>K0SH27_THAOC</name>
<accession>K0SH27</accession>
<dbReference type="Proteomes" id="UP000266841">
    <property type="component" value="Unassembled WGS sequence"/>
</dbReference>
<dbReference type="AlphaFoldDB" id="K0SH27"/>
<feature type="compositionally biased region" description="Low complexity" evidence="1">
    <location>
        <begin position="706"/>
        <end position="726"/>
    </location>
</feature>
<feature type="transmembrane region" description="Helical" evidence="2">
    <location>
        <begin position="273"/>
        <end position="293"/>
    </location>
</feature>
<protein>
    <submittedName>
        <fullName evidence="3">Uncharacterized protein</fullName>
    </submittedName>
</protein>
<evidence type="ECO:0000256" key="1">
    <source>
        <dbReference type="SAM" id="MobiDB-lite"/>
    </source>
</evidence>
<feature type="compositionally biased region" description="Low complexity" evidence="1">
    <location>
        <begin position="671"/>
        <end position="684"/>
    </location>
</feature>
<dbReference type="EMBL" id="AGNL01017455">
    <property type="protein sequence ID" value="EJK64274.1"/>
    <property type="molecule type" value="Genomic_DNA"/>
</dbReference>
<keyword evidence="2" id="KW-0812">Transmembrane</keyword>
<organism evidence="3 4">
    <name type="scientific">Thalassiosira oceanica</name>
    <name type="common">Marine diatom</name>
    <dbReference type="NCBI Taxonomy" id="159749"/>
    <lineage>
        <taxon>Eukaryota</taxon>
        <taxon>Sar</taxon>
        <taxon>Stramenopiles</taxon>
        <taxon>Ochrophyta</taxon>
        <taxon>Bacillariophyta</taxon>
        <taxon>Coscinodiscophyceae</taxon>
        <taxon>Thalassiosirophycidae</taxon>
        <taxon>Thalassiosirales</taxon>
        <taxon>Thalassiosiraceae</taxon>
        <taxon>Thalassiosira</taxon>
    </lineage>
</organism>
<evidence type="ECO:0000256" key="2">
    <source>
        <dbReference type="SAM" id="Phobius"/>
    </source>
</evidence>